<dbReference type="GO" id="GO:0016747">
    <property type="term" value="F:acyltransferase activity, transferring groups other than amino-acyl groups"/>
    <property type="evidence" value="ECO:0007669"/>
    <property type="project" value="InterPro"/>
</dbReference>
<dbReference type="PANTHER" id="PTHR43792:SF1">
    <property type="entry name" value="N-ACETYLTRANSFERASE DOMAIN-CONTAINING PROTEIN"/>
    <property type="match status" value="1"/>
</dbReference>
<gene>
    <name evidence="2" type="ORF">U14_03453</name>
</gene>
<dbReference type="HOGENOM" id="CLU_013985_3_1_0"/>
<evidence type="ECO:0000313" key="3">
    <source>
        <dbReference type="Proteomes" id="UP000030700"/>
    </source>
</evidence>
<dbReference type="InterPro" id="IPR000182">
    <property type="entry name" value="GNAT_dom"/>
</dbReference>
<dbReference type="Pfam" id="PF13302">
    <property type="entry name" value="Acetyltransf_3"/>
    <property type="match status" value="1"/>
</dbReference>
<organism evidence="2">
    <name type="scientific">Candidatus Moduliflexus flocculans</name>
    <dbReference type="NCBI Taxonomy" id="1499966"/>
    <lineage>
        <taxon>Bacteria</taxon>
        <taxon>Candidatus Moduliflexota</taxon>
        <taxon>Candidatus Moduliflexia</taxon>
        <taxon>Candidatus Moduliflexales</taxon>
        <taxon>Candidatus Moduliflexaceae</taxon>
    </lineage>
</organism>
<dbReference type="PROSITE" id="PS51186">
    <property type="entry name" value="GNAT"/>
    <property type="match status" value="1"/>
</dbReference>
<dbReference type="EMBL" id="DF820458">
    <property type="protein sequence ID" value="GAK52202.1"/>
    <property type="molecule type" value="Genomic_DNA"/>
</dbReference>
<protein>
    <recommendedName>
        <fullName evidence="1">N-acetyltransferase domain-containing protein</fullName>
    </recommendedName>
</protein>
<dbReference type="InterPro" id="IPR016181">
    <property type="entry name" value="Acyl_CoA_acyltransferase"/>
</dbReference>
<evidence type="ECO:0000313" key="2">
    <source>
        <dbReference type="EMBL" id="GAK52202.1"/>
    </source>
</evidence>
<keyword evidence="3" id="KW-1185">Reference proteome</keyword>
<reference evidence="2" key="1">
    <citation type="journal article" date="2015" name="PeerJ">
        <title>First genomic representation of candidate bacterial phylum KSB3 points to enhanced environmental sensing as a trigger of wastewater bulking.</title>
        <authorList>
            <person name="Sekiguchi Y."/>
            <person name="Ohashi A."/>
            <person name="Parks D.H."/>
            <person name="Yamauchi T."/>
            <person name="Tyson G.W."/>
            <person name="Hugenholtz P."/>
        </authorList>
    </citation>
    <scope>NUCLEOTIDE SEQUENCE [LARGE SCALE GENOMIC DNA]</scope>
</reference>
<dbReference type="AlphaFoldDB" id="A0A081BP86"/>
<evidence type="ECO:0000259" key="1">
    <source>
        <dbReference type="PROSITE" id="PS51186"/>
    </source>
</evidence>
<dbReference type="Gene3D" id="3.40.630.30">
    <property type="match status" value="1"/>
</dbReference>
<feature type="domain" description="N-acetyltransferase" evidence="1">
    <location>
        <begin position="10"/>
        <end position="168"/>
    </location>
</feature>
<sequence length="176" mass="20923">MHNVFETNRLILRRLEEDDVDELAKVLSDEESMKYYPHAFTKQEVINWIQWNIENYKQYGYGLWAVIRKEDMVFLGDCGITMQNIDNEIVPEVGFHIIKSYCRNGYASEAARGSMEYVATQYGIRKIYSYCEEHNIPSMSVMKKIGMKYEKKFERDRIIRVVYSKEFNTISPVREN</sequence>
<proteinExistence type="predicted"/>
<dbReference type="InterPro" id="IPR051531">
    <property type="entry name" value="N-acetyltransferase"/>
</dbReference>
<dbReference type="STRING" id="1499966.U14_03453"/>
<dbReference type="PANTHER" id="PTHR43792">
    <property type="entry name" value="GNAT FAMILY, PUTATIVE (AFU_ORTHOLOGUE AFUA_3G00765)-RELATED-RELATED"/>
    <property type="match status" value="1"/>
</dbReference>
<dbReference type="SUPFAM" id="SSF55729">
    <property type="entry name" value="Acyl-CoA N-acyltransferases (Nat)"/>
    <property type="match status" value="1"/>
</dbReference>
<name>A0A081BP86_9BACT</name>
<accession>A0A081BP86</accession>
<dbReference type="Proteomes" id="UP000030700">
    <property type="component" value="Unassembled WGS sequence"/>
</dbReference>